<accession>A0A4Q8L8Z6</accession>
<protein>
    <recommendedName>
        <fullName evidence="4">Lipopolysaccharide export system protein LptA</fullName>
    </recommendedName>
</protein>
<dbReference type="GO" id="GO:0017089">
    <property type="term" value="F:glycolipid transfer activity"/>
    <property type="evidence" value="ECO:0007669"/>
    <property type="project" value="TreeGrafter"/>
</dbReference>
<dbReference type="PANTHER" id="PTHR36504:SF1">
    <property type="entry name" value="LIPOPOLYSACCHARIDE EXPORT SYSTEM PROTEIN LPTA"/>
    <property type="match status" value="1"/>
</dbReference>
<keyword evidence="1 4" id="KW-0813">Transport</keyword>
<proteinExistence type="inferred from homology"/>
<dbReference type="AlphaFoldDB" id="A0A4Q8L8Z6"/>
<gene>
    <name evidence="4 7" type="primary">lptA</name>
    <name evidence="7" type="ORF">EA660_12690</name>
</gene>
<feature type="signal peptide" evidence="4">
    <location>
        <begin position="1"/>
        <end position="28"/>
    </location>
</feature>
<dbReference type="OrthoDB" id="9795964at2"/>
<dbReference type="HAMAP" id="MF_01914">
    <property type="entry name" value="LPS_assembly_LptA"/>
    <property type="match status" value="1"/>
</dbReference>
<dbReference type="GO" id="GO:0001530">
    <property type="term" value="F:lipopolysaccharide binding"/>
    <property type="evidence" value="ECO:0007669"/>
    <property type="project" value="InterPro"/>
</dbReference>
<dbReference type="InterPro" id="IPR052037">
    <property type="entry name" value="LPS_export_LptA"/>
</dbReference>
<evidence type="ECO:0000313" key="7">
    <source>
        <dbReference type="EMBL" id="TAA24572.1"/>
    </source>
</evidence>
<evidence type="ECO:0000256" key="1">
    <source>
        <dbReference type="ARBA" id="ARBA00022448"/>
    </source>
</evidence>
<dbReference type="GO" id="GO:0043165">
    <property type="term" value="P:Gram-negative-bacterium-type cell outer membrane assembly"/>
    <property type="evidence" value="ECO:0007669"/>
    <property type="project" value="UniProtKB-UniRule"/>
</dbReference>
<comment type="subunit">
    <text evidence="4">Component of the lipopolysaccharide transport and assembly complex.</text>
</comment>
<evidence type="ECO:0000256" key="2">
    <source>
        <dbReference type="ARBA" id="ARBA00022729"/>
    </source>
</evidence>
<comment type="similarity">
    <text evidence="4">Belongs to the LptA family.</text>
</comment>
<feature type="region of interest" description="Disordered" evidence="5">
    <location>
        <begin position="165"/>
        <end position="184"/>
    </location>
</feature>
<dbReference type="GO" id="GO:0030288">
    <property type="term" value="C:outer membrane-bounded periplasmic space"/>
    <property type="evidence" value="ECO:0007669"/>
    <property type="project" value="TreeGrafter"/>
</dbReference>
<comment type="caution">
    <text evidence="7">The sequence shown here is derived from an EMBL/GenBank/DDBJ whole genome shotgun (WGS) entry which is preliminary data.</text>
</comment>
<evidence type="ECO:0000256" key="4">
    <source>
        <dbReference type="HAMAP-Rule" id="MF_01914"/>
    </source>
</evidence>
<dbReference type="GO" id="GO:0009279">
    <property type="term" value="C:cell outer membrane"/>
    <property type="evidence" value="ECO:0007669"/>
    <property type="project" value="TreeGrafter"/>
</dbReference>
<dbReference type="InterPro" id="IPR005653">
    <property type="entry name" value="OstA-like_N"/>
</dbReference>
<dbReference type="RefSeq" id="WP_130551844.1">
    <property type="nucleotide sequence ID" value="NZ_SHMC01000004.1"/>
</dbReference>
<dbReference type="NCBIfam" id="TIGR03002">
    <property type="entry name" value="outer_YhbN_LptA"/>
    <property type="match status" value="1"/>
</dbReference>
<dbReference type="Pfam" id="PF03968">
    <property type="entry name" value="LptD_N"/>
    <property type="match status" value="1"/>
</dbReference>
<keyword evidence="2 4" id="KW-0732">Signal</keyword>
<dbReference type="Gene3D" id="2.60.450.10">
    <property type="entry name" value="Lipopolysaccharide (LPS) transport protein A like domain"/>
    <property type="match status" value="1"/>
</dbReference>
<keyword evidence="3 4" id="KW-0574">Periplasm</keyword>
<dbReference type="PANTHER" id="PTHR36504">
    <property type="entry name" value="LIPOPOLYSACCHARIDE EXPORT SYSTEM PROTEIN LPTA"/>
    <property type="match status" value="1"/>
</dbReference>
<dbReference type="InterPro" id="IPR014340">
    <property type="entry name" value="LptA"/>
</dbReference>
<dbReference type="EMBL" id="SHMC01000004">
    <property type="protein sequence ID" value="TAA24572.1"/>
    <property type="molecule type" value="Genomic_DNA"/>
</dbReference>
<dbReference type="GO" id="GO:0015920">
    <property type="term" value="P:lipopolysaccharide transport"/>
    <property type="evidence" value="ECO:0007669"/>
    <property type="project" value="UniProtKB-UniRule"/>
</dbReference>
<feature type="domain" description="Organic solvent tolerance-like N-terminal" evidence="6">
    <location>
        <begin position="50"/>
        <end position="148"/>
    </location>
</feature>
<evidence type="ECO:0000259" key="6">
    <source>
        <dbReference type="Pfam" id="PF03968"/>
    </source>
</evidence>
<sequence length="184" mass="19057" precursor="true">MSPNPRNKTGLAALAAACLLAVAGGALAKKSDRNEPMSIESASSDGTFADDGVTNLSGNVVIIQGTLEVHADNGQIFRKDGEISRGIFTGKQARMKQINDDGTPIDATADRIDYDVLNNTVTLTGNYKITSPRGTNAGEKMVYNTVTGNMQSGGDGNRVRTVIQPKNKAPAAGAAPAPAKPGTK</sequence>
<feature type="chain" id="PRO_5021056352" description="Lipopolysaccharide export system protein LptA" evidence="4">
    <location>
        <begin position="29"/>
        <end position="184"/>
    </location>
</feature>
<feature type="compositionally biased region" description="Low complexity" evidence="5">
    <location>
        <begin position="168"/>
        <end position="184"/>
    </location>
</feature>
<name>A0A4Q8L8Z6_9GAMM</name>
<evidence type="ECO:0000313" key="8">
    <source>
        <dbReference type="Proteomes" id="UP000292627"/>
    </source>
</evidence>
<comment type="subcellular location">
    <subcellularLocation>
        <location evidence="4">Periplasm</location>
    </subcellularLocation>
</comment>
<organism evidence="7 8">
    <name type="scientific">Pseudoxanthomonas winnipegensis</name>
    <dbReference type="NCBI Taxonomy" id="2480810"/>
    <lineage>
        <taxon>Bacteria</taxon>
        <taxon>Pseudomonadati</taxon>
        <taxon>Pseudomonadota</taxon>
        <taxon>Gammaproteobacteria</taxon>
        <taxon>Lysobacterales</taxon>
        <taxon>Lysobacteraceae</taxon>
        <taxon>Pseudoxanthomonas</taxon>
    </lineage>
</organism>
<evidence type="ECO:0000256" key="3">
    <source>
        <dbReference type="ARBA" id="ARBA00022764"/>
    </source>
</evidence>
<feature type="region of interest" description="Disordered" evidence="5">
    <location>
        <begin position="31"/>
        <end position="50"/>
    </location>
</feature>
<evidence type="ECO:0000256" key="5">
    <source>
        <dbReference type="SAM" id="MobiDB-lite"/>
    </source>
</evidence>
<reference evidence="7 8" key="1">
    <citation type="submission" date="2019-02" db="EMBL/GenBank/DDBJ databases">
        <title>WGS of Pseudoxanthomonas species novum from clinical isolates.</title>
        <authorList>
            <person name="Bernier A.-M."/>
            <person name="Bernard K."/>
            <person name="Vachon A."/>
        </authorList>
    </citation>
    <scope>NUCLEOTIDE SEQUENCE [LARGE SCALE GENOMIC DNA]</scope>
    <source>
        <strain evidence="7 8">NML171200</strain>
    </source>
</reference>
<dbReference type="Proteomes" id="UP000292627">
    <property type="component" value="Unassembled WGS sequence"/>
</dbReference>
<comment type="function">
    <text evidence="4">Involved in the assembly of lipopolysaccharide (LPS). Required for the translocation of LPS from the inner membrane to the outer membrane. May form a bridge between the inner membrane and the outer membrane, via interactions with LptC and LptD, thereby facilitating LPS transfer across the periplasm.</text>
</comment>